<accession>A0A0P1GXT4</accession>
<evidence type="ECO:0000313" key="1">
    <source>
        <dbReference type="EMBL" id="CUH80715.1"/>
    </source>
</evidence>
<reference evidence="1 2" key="1">
    <citation type="submission" date="2015-09" db="EMBL/GenBank/DDBJ databases">
        <authorList>
            <consortium name="Swine Surveillance"/>
        </authorList>
    </citation>
    <scope>NUCLEOTIDE SEQUENCE [LARGE SCALE GENOMIC DNA]</scope>
    <source>
        <strain evidence="1 2">CECT 7648</strain>
    </source>
</reference>
<protein>
    <submittedName>
        <fullName evidence="1">Uncharacterized protein</fullName>
    </submittedName>
</protein>
<proteinExistence type="predicted"/>
<organism evidence="1 2">
    <name type="scientific">Tropicibacter naphthalenivorans</name>
    <dbReference type="NCBI Taxonomy" id="441103"/>
    <lineage>
        <taxon>Bacteria</taxon>
        <taxon>Pseudomonadati</taxon>
        <taxon>Pseudomonadota</taxon>
        <taxon>Alphaproteobacteria</taxon>
        <taxon>Rhodobacterales</taxon>
        <taxon>Roseobacteraceae</taxon>
        <taxon>Tropicibacter</taxon>
    </lineage>
</organism>
<evidence type="ECO:0000313" key="2">
    <source>
        <dbReference type="Proteomes" id="UP000054935"/>
    </source>
</evidence>
<gene>
    <name evidence="1" type="ORF">TRN7648_03108</name>
</gene>
<dbReference type="RefSeq" id="WP_058248571.1">
    <property type="nucleotide sequence ID" value="NZ_CYSE01000006.1"/>
</dbReference>
<name>A0A0P1GXT4_9RHOB</name>
<sequence>MTDFLSRADKIRQDIQDARELARAGLDRLGLAYAELEDLVQDTLKAPPSEALRCDVPVTDHRRAHRSGRPAKLDSDPELRAFVLARIDRLTFPQIEADIAEAFPEDRRVRKSAIHAWWTRRKSL</sequence>
<dbReference type="EMBL" id="CYSE01000006">
    <property type="protein sequence ID" value="CUH80715.1"/>
    <property type="molecule type" value="Genomic_DNA"/>
</dbReference>
<keyword evidence="2" id="KW-1185">Reference proteome</keyword>
<dbReference type="AlphaFoldDB" id="A0A0P1GXT4"/>
<dbReference type="STRING" id="441103.TRN7648_03108"/>
<dbReference type="Proteomes" id="UP000054935">
    <property type="component" value="Unassembled WGS sequence"/>
</dbReference>
<dbReference type="OrthoDB" id="7866589at2"/>